<dbReference type="Gene3D" id="2.30.38.10">
    <property type="entry name" value="Luciferase, Domain 3"/>
    <property type="match status" value="1"/>
</dbReference>
<evidence type="ECO:0000313" key="5">
    <source>
        <dbReference type="EMBL" id="MDR9893183.1"/>
    </source>
</evidence>
<evidence type="ECO:0000259" key="4">
    <source>
        <dbReference type="PROSITE" id="PS50075"/>
    </source>
</evidence>
<keyword evidence="6" id="KW-1185">Reference proteome</keyword>
<reference evidence="6" key="1">
    <citation type="journal article" date="2021" name="Science">
        <title>Hunting the eagle killer: A cyanobacterial neurotoxin causes vacuolar myelinopathy.</title>
        <authorList>
            <person name="Breinlinger S."/>
            <person name="Phillips T.J."/>
            <person name="Haram B.N."/>
            <person name="Mares J."/>
            <person name="Martinez Yerena J.A."/>
            <person name="Hrouzek P."/>
            <person name="Sobotka R."/>
            <person name="Henderson W.M."/>
            <person name="Schmieder P."/>
            <person name="Williams S.M."/>
            <person name="Lauderdale J.D."/>
            <person name="Wilde H.D."/>
            <person name="Gerrin W."/>
            <person name="Kust A."/>
            <person name="Washington J.W."/>
            <person name="Wagner C."/>
            <person name="Geier B."/>
            <person name="Liebeke M."/>
            <person name="Enke H."/>
            <person name="Niedermeyer T.H.J."/>
            <person name="Wilde S.B."/>
        </authorList>
    </citation>
    <scope>NUCLEOTIDE SEQUENCE [LARGE SCALE GENOMIC DNA]</scope>
    <source>
        <strain evidence="6">Thurmond2011</strain>
    </source>
</reference>
<evidence type="ECO:0000256" key="2">
    <source>
        <dbReference type="ARBA" id="ARBA00022450"/>
    </source>
</evidence>
<dbReference type="Gene3D" id="1.10.10.1830">
    <property type="entry name" value="Non-ribosomal peptide synthase, adenylation domain"/>
    <property type="match status" value="1"/>
</dbReference>
<dbReference type="Gene3D" id="3.30.559.30">
    <property type="entry name" value="Nonribosomal peptide synthetase, condensation domain"/>
    <property type="match status" value="1"/>
</dbReference>
<dbReference type="SUPFAM" id="SSF56801">
    <property type="entry name" value="Acetyl-CoA synthetase-like"/>
    <property type="match status" value="1"/>
</dbReference>
<dbReference type="Gene3D" id="3.30.559.10">
    <property type="entry name" value="Chloramphenicol acetyltransferase-like domain"/>
    <property type="match status" value="1"/>
</dbReference>
<dbReference type="SUPFAM" id="SSF52777">
    <property type="entry name" value="CoA-dependent acyltransferases"/>
    <property type="match status" value="2"/>
</dbReference>
<dbReference type="Gene3D" id="3.40.50.1820">
    <property type="entry name" value="alpha/beta hydrolase"/>
    <property type="match status" value="1"/>
</dbReference>
<dbReference type="InterPro" id="IPR000873">
    <property type="entry name" value="AMP-dep_synth/lig_dom"/>
</dbReference>
<dbReference type="InterPro" id="IPR044894">
    <property type="entry name" value="TubC_N_sf"/>
</dbReference>
<dbReference type="InterPro" id="IPR041464">
    <property type="entry name" value="TubC_N"/>
</dbReference>
<dbReference type="FunFam" id="2.30.38.10:FF:000001">
    <property type="entry name" value="Non-ribosomal peptide synthetase PvdI"/>
    <property type="match status" value="1"/>
</dbReference>
<evidence type="ECO:0000313" key="6">
    <source>
        <dbReference type="Proteomes" id="UP000667802"/>
    </source>
</evidence>
<proteinExistence type="predicted"/>
<evidence type="ECO:0000256" key="3">
    <source>
        <dbReference type="ARBA" id="ARBA00022553"/>
    </source>
</evidence>
<dbReference type="SMART" id="SM00824">
    <property type="entry name" value="PKS_TE"/>
    <property type="match status" value="1"/>
</dbReference>
<dbReference type="PANTHER" id="PTHR45527:SF1">
    <property type="entry name" value="FATTY ACID SYNTHASE"/>
    <property type="match status" value="1"/>
</dbReference>
<dbReference type="Gene3D" id="3.40.50.980">
    <property type="match status" value="2"/>
</dbReference>
<dbReference type="Pfam" id="PF00975">
    <property type="entry name" value="Thioesterase"/>
    <property type="match status" value="1"/>
</dbReference>
<name>A0AAP5I100_9CYAN</name>
<dbReference type="GO" id="GO:0009239">
    <property type="term" value="P:enterobactin biosynthetic process"/>
    <property type="evidence" value="ECO:0007669"/>
    <property type="project" value="TreeGrafter"/>
</dbReference>
<dbReference type="Pfam" id="PF00501">
    <property type="entry name" value="AMP-binding"/>
    <property type="match status" value="1"/>
</dbReference>
<accession>A0AAP5I100</accession>
<dbReference type="EMBL" id="JAALHA020000001">
    <property type="protein sequence ID" value="MDR9893183.1"/>
    <property type="molecule type" value="Genomic_DNA"/>
</dbReference>
<dbReference type="GO" id="GO:0008610">
    <property type="term" value="P:lipid biosynthetic process"/>
    <property type="evidence" value="ECO:0007669"/>
    <property type="project" value="UniProtKB-ARBA"/>
</dbReference>
<dbReference type="FunFam" id="3.30.559.10:FF:000012">
    <property type="entry name" value="Non-ribosomal peptide synthetase"/>
    <property type="match status" value="1"/>
</dbReference>
<dbReference type="InterPro" id="IPR036736">
    <property type="entry name" value="ACP-like_sf"/>
</dbReference>
<dbReference type="InterPro" id="IPR020802">
    <property type="entry name" value="TesA-like"/>
</dbReference>
<dbReference type="CDD" id="cd19531">
    <property type="entry name" value="LCL_NRPS-like"/>
    <property type="match status" value="1"/>
</dbReference>
<keyword evidence="2" id="KW-0596">Phosphopantetheine</keyword>
<dbReference type="PROSITE" id="PS50075">
    <property type="entry name" value="CARRIER"/>
    <property type="match status" value="1"/>
</dbReference>
<dbReference type="SMART" id="SM00823">
    <property type="entry name" value="PKS_PP"/>
    <property type="match status" value="1"/>
</dbReference>
<dbReference type="Pfam" id="PF13193">
    <property type="entry name" value="AMP-binding_C"/>
    <property type="match status" value="1"/>
</dbReference>
<dbReference type="RefSeq" id="WP_208341647.1">
    <property type="nucleotide sequence ID" value="NZ_JAALHA020000001.1"/>
</dbReference>
<dbReference type="Pfam" id="PF18563">
    <property type="entry name" value="TubC_N"/>
    <property type="match status" value="1"/>
</dbReference>
<dbReference type="Pfam" id="PF00668">
    <property type="entry name" value="Condensation"/>
    <property type="match status" value="1"/>
</dbReference>
<dbReference type="FunFam" id="1.10.1200.10:FF:000005">
    <property type="entry name" value="Nonribosomal peptide synthetase 1"/>
    <property type="match status" value="1"/>
</dbReference>
<dbReference type="GO" id="GO:0005829">
    <property type="term" value="C:cytosol"/>
    <property type="evidence" value="ECO:0007669"/>
    <property type="project" value="TreeGrafter"/>
</dbReference>
<dbReference type="InterPro" id="IPR020806">
    <property type="entry name" value="PKS_PP-bd"/>
</dbReference>
<dbReference type="Gene3D" id="1.10.1200.10">
    <property type="entry name" value="ACP-like"/>
    <property type="match status" value="1"/>
</dbReference>
<dbReference type="GO" id="GO:0047527">
    <property type="term" value="F:2,3-dihydroxybenzoate-serine ligase activity"/>
    <property type="evidence" value="ECO:0007669"/>
    <property type="project" value="TreeGrafter"/>
</dbReference>
<dbReference type="InterPro" id="IPR045851">
    <property type="entry name" value="AMP-bd_C_sf"/>
</dbReference>
<dbReference type="GO" id="GO:0009366">
    <property type="term" value="C:enterobactin synthetase complex"/>
    <property type="evidence" value="ECO:0007669"/>
    <property type="project" value="TreeGrafter"/>
</dbReference>
<dbReference type="InterPro" id="IPR001031">
    <property type="entry name" value="Thioesterase"/>
</dbReference>
<evidence type="ECO:0000256" key="1">
    <source>
        <dbReference type="ARBA" id="ARBA00001957"/>
    </source>
</evidence>
<dbReference type="GO" id="GO:0043041">
    <property type="term" value="P:amino acid activation for nonribosomal peptide biosynthetic process"/>
    <property type="evidence" value="ECO:0007669"/>
    <property type="project" value="TreeGrafter"/>
</dbReference>
<dbReference type="GO" id="GO:0031177">
    <property type="term" value="F:phosphopantetheine binding"/>
    <property type="evidence" value="ECO:0007669"/>
    <property type="project" value="InterPro"/>
</dbReference>
<comment type="cofactor">
    <cofactor evidence="1">
        <name>pantetheine 4'-phosphate</name>
        <dbReference type="ChEBI" id="CHEBI:47942"/>
    </cofactor>
</comment>
<sequence>MIMVDELLLELRRRDVTLWLEGDRLRYRAAKDALTPDLLAQLKAHKAELIAFLRQASDSASLQIPPIQPIERNGHLPLSFAQQRLWFLHQFEPESTSNNMPVVVRFTGSLDVEALEKSIQTVVRRQEVLRTRFPAVNGQPTVVIEDNVNITLPLIDLRQLPDQERDAEALKLATQEARQPFDLINGPILRIKLFRLRDDEHLLIWNLHCIVCDGASSDVFYQDFTAIYASIVTKNPSSLAELPVQYVDFAHWQRQWLQGEVLESQLNYWKQTLVGDLPLIQLPFDHPRPTGVQTFQGDRRARMLPPDLNESLNHLSQQLGTTLFMTLLAAFETLLYRYSGQEDMLISFASAGRGQVETERLIGFFSNTLMLRTNFQGNPTFRELLNRVKNASLQAYAHQDIPFEKVVEELRPEQSQRKSSLFQIKFALNPPWSKGRGMASMQLPDLTIKSLFGYIYHGKTKYDLTLVMREQDEGLGMVFDYNADIFDGTTIVRMLDHFHILLQGIVANPDQPISELPLLKASEQQQLLVEWNKTDTAYPQYASIQEVFEAQVAATPEAIALVSGEITLTYRDLNQRANQLAHFLQQLGVTTETPVGICLERSPATVVAILGVLKAGGAYVPLDHHNSIENLTHILEDAQAPFLLTQESLAMSLSGVSPKLINLDTENLILQQSKENPPLTATANTLASILYTKINQFIGICTTHRGVVQLVKGNPQWKLATDTILLQWSSIASEVSPFELFGALLNGGTTVIAPAVVLEKQFNTLIHNYQVNTLWLPTRFFHHLVNGYLDQLESVKTLLIGSDVLSLTCAQKVLKDLPNCTLINTFSLPENIGFTCGYTLQTPVQKNVPQLLGIPLGNTQVYVLDKHQQPVPIGAVGELYVAGAGLAKGYHHRPDLTADRFVLNHFNRTPDARLYKTGHLVRYLPDGNLEHVGFTTLSNIVPETDINAHRLTVALHQHPEILEAVVVTREDEPGDKGLVAYIVAATSKSPTTSELRKFLRFMLPNCIIPSVFVQVDSLPLTPNIKIDRRALPIPDHIAPELRNPTSKKLRDSNSETIEEILVVPRDDLDLQIIKIWEKVLNISPINMQDNFFELGGHSLLAISMISQLEKIYNKQLPLSILFQSPTVEKLANTLREEGCVSSSQSLVAIQKGDSKPPLFCIYGIFLYYALAINLGEDQPVYGVYIKEEVDIVENETLEQSSNKLLTIADLATRYLQEIRRHQPEGPYFLAGESLGGLVALEMARELQLQGEKVGLLCLMDSTIPGRNRPSLKQRLDFHRRNIARHGISYLLKKVQSRLKPADEKASTIDVRAEFQNYALTTYKPQPYPGKAVLFRAMDESHFSTLEGWKELIAGGLEIHDIPGDHLGILKEPHVQILAEKLKAHINQALNCGSSELK</sequence>
<organism evidence="5 6">
    <name type="scientific">Aetokthonos hydrillicola Thurmond2011</name>
    <dbReference type="NCBI Taxonomy" id="2712845"/>
    <lineage>
        <taxon>Bacteria</taxon>
        <taxon>Bacillati</taxon>
        <taxon>Cyanobacteriota</taxon>
        <taxon>Cyanophyceae</taxon>
        <taxon>Nostocales</taxon>
        <taxon>Hapalosiphonaceae</taxon>
        <taxon>Aetokthonos</taxon>
    </lineage>
</organism>
<dbReference type="SUPFAM" id="SSF47336">
    <property type="entry name" value="ACP-like"/>
    <property type="match status" value="1"/>
</dbReference>
<keyword evidence="3" id="KW-0597">Phosphoprotein</keyword>
<dbReference type="SUPFAM" id="SSF53474">
    <property type="entry name" value="alpha/beta-Hydrolases"/>
    <property type="match status" value="1"/>
</dbReference>
<feature type="domain" description="Carrier" evidence="4">
    <location>
        <begin position="1063"/>
        <end position="1138"/>
    </location>
</feature>
<dbReference type="Pfam" id="PF00550">
    <property type="entry name" value="PP-binding"/>
    <property type="match status" value="1"/>
</dbReference>
<dbReference type="InterPro" id="IPR009081">
    <property type="entry name" value="PP-bd_ACP"/>
</dbReference>
<dbReference type="Gene3D" id="3.30.300.30">
    <property type="match status" value="1"/>
</dbReference>
<dbReference type="InterPro" id="IPR001242">
    <property type="entry name" value="Condensation_dom"/>
</dbReference>
<dbReference type="PANTHER" id="PTHR45527">
    <property type="entry name" value="NONRIBOSOMAL PEPTIDE SYNTHETASE"/>
    <property type="match status" value="1"/>
</dbReference>
<gene>
    <name evidence="5" type="ORF">G7B40_001105</name>
</gene>
<protein>
    <submittedName>
        <fullName evidence="5">Condensation domain-containing protein</fullName>
    </submittedName>
</protein>
<dbReference type="InterPro" id="IPR025110">
    <property type="entry name" value="AMP-bd_C"/>
</dbReference>
<dbReference type="InterPro" id="IPR023213">
    <property type="entry name" value="CAT-like_dom_sf"/>
</dbReference>
<comment type="caution">
    <text evidence="5">The sequence shown here is derived from an EMBL/GenBank/DDBJ whole genome shotgun (WGS) entry which is preliminary data.</text>
</comment>
<dbReference type="InterPro" id="IPR029058">
    <property type="entry name" value="AB_hydrolase_fold"/>
</dbReference>
<dbReference type="Proteomes" id="UP000667802">
    <property type="component" value="Unassembled WGS sequence"/>
</dbReference>